<dbReference type="RefSeq" id="WP_344780071.1">
    <property type="nucleotide sequence ID" value="NZ_BAABAF010000001.1"/>
</dbReference>
<keyword evidence="2" id="KW-0520">NAD</keyword>
<sequence>MKLLLPDTVSARLHLPEGWESVVVDGAAEIPREHWDADALVAWGPSPRHLQSAAQNLRQVQLVQSLSSGVEAIVAAGFRPEAVIASGAGLHNRTVTEHTLALLLALVRRLPAALEHQRRHDWSSELGGIHELHPADRVTTLLDARVLIWGFGSIAQTLAPVLAALGATVTGVATHPGERAGFRVIDVGHLHDELPTTDVLISILPATAATRGVVGSNVFDALPARGLFVNVGRGDVVDQPALITALRTGAISGAALDVTTPEPLPAADPLWEAPHLIITPHAAGGRPVGAELLIDRNLRALGGDGTIGNRIDRAAS</sequence>
<dbReference type="EMBL" id="BAABAF010000001">
    <property type="protein sequence ID" value="GAA3754539.1"/>
    <property type="molecule type" value="Genomic_DNA"/>
</dbReference>
<dbReference type="PANTHER" id="PTHR43333">
    <property type="entry name" value="2-HACID_DH_C DOMAIN-CONTAINING PROTEIN"/>
    <property type="match status" value="1"/>
</dbReference>
<reference evidence="5" key="1">
    <citation type="journal article" date="2019" name="Int. J. Syst. Evol. Microbiol.">
        <title>The Global Catalogue of Microorganisms (GCM) 10K type strain sequencing project: providing services to taxonomists for standard genome sequencing and annotation.</title>
        <authorList>
            <consortium name="The Broad Institute Genomics Platform"/>
            <consortium name="The Broad Institute Genome Sequencing Center for Infectious Disease"/>
            <person name="Wu L."/>
            <person name="Ma J."/>
        </authorList>
    </citation>
    <scope>NUCLEOTIDE SEQUENCE [LARGE SCALE GENOMIC DNA]</scope>
    <source>
        <strain evidence="5">JCM 16950</strain>
    </source>
</reference>
<dbReference type="SUPFAM" id="SSF52283">
    <property type="entry name" value="Formate/glycerate dehydrogenase catalytic domain-like"/>
    <property type="match status" value="1"/>
</dbReference>
<gene>
    <name evidence="4" type="ORF">GCM10022240_04480</name>
</gene>
<evidence type="ECO:0000313" key="5">
    <source>
        <dbReference type="Proteomes" id="UP001500540"/>
    </source>
</evidence>
<feature type="domain" description="D-isomer specific 2-hydroxyacid dehydrogenase NAD-binding" evidence="3">
    <location>
        <begin position="100"/>
        <end position="283"/>
    </location>
</feature>
<dbReference type="Gene3D" id="3.40.50.720">
    <property type="entry name" value="NAD(P)-binding Rossmann-like Domain"/>
    <property type="match status" value="2"/>
</dbReference>
<protein>
    <submittedName>
        <fullName evidence="4">Phosphoglycerate dehydrogenase</fullName>
    </submittedName>
</protein>
<dbReference type="SUPFAM" id="SSF51735">
    <property type="entry name" value="NAD(P)-binding Rossmann-fold domains"/>
    <property type="match status" value="1"/>
</dbReference>
<evidence type="ECO:0000256" key="2">
    <source>
        <dbReference type="ARBA" id="ARBA00023027"/>
    </source>
</evidence>
<organism evidence="4 5">
    <name type="scientific">Microbacterium kribbense</name>
    <dbReference type="NCBI Taxonomy" id="433645"/>
    <lineage>
        <taxon>Bacteria</taxon>
        <taxon>Bacillati</taxon>
        <taxon>Actinomycetota</taxon>
        <taxon>Actinomycetes</taxon>
        <taxon>Micrococcales</taxon>
        <taxon>Microbacteriaceae</taxon>
        <taxon>Microbacterium</taxon>
    </lineage>
</organism>
<keyword evidence="1" id="KW-0560">Oxidoreductase</keyword>
<dbReference type="Proteomes" id="UP001500540">
    <property type="component" value="Unassembled WGS sequence"/>
</dbReference>
<name>A0ABP7G6A6_9MICO</name>
<dbReference type="InterPro" id="IPR036291">
    <property type="entry name" value="NAD(P)-bd_dom_sf"/>
</dbReference>
<dbReference type="Pfam" id="PF02826">
    <property type="entry name" value="2-Hacid_dh_C"/>
    <property type="match status" value="1"/>
</dbReference>
<evidence type="ECO:0000313" key="4">
    <source>
        <dbReference type="EMBL" id="GAA3754539.1"/>
    </source>
</evidence>
<evidence type="ECO:0000256" key="1">
    <source>
        <dbReference type="ARBA" id="ARBA00023002"/>
    </source>
</evidence>
<dbReference type="InterPro" id="IPR006140">
    <property type="entry name" value="D-isomer_DH_NAD-bd"/>
</dbReference>
<dbReference type="PANTHER" id="PTHR43333:SF1">
    <property type="entry name" value="D-ISOMER SPECIFIC 2-HYDROXYACID DEHYDROGENASE NAD-BINDING DOMAIN-CONTAINING PROTEIN"/>
    <property type="match status" value="1"/>
</dbReference>
<comment type="caution">
    <text evidence="4">The sequence shown here is derived from an EMBL/GenBank/DDBJ whole genome shotgun (WGS) entry which is preliminary data.</text>
</comment>
<evidence type="ECO:0000259" key="3">
    <source>
        <dbReference type="Pfam" id="PF02826"/>
    </source>
</evidence>
<proteinExistence type="predicted"/>
<keyword evidence="5" id="KW-1185">Reference proteome</keyword>
<accession>A0ABP7G6A6</accession>